<feature type="transmembrane region" description="Helical" evidence="1">
    <location>
        <begin position="61"/>
        <end position="84"/>
    </location>
</feature>
<protein>
    <recommendedName>
        <fullName evidence="2">YdbS-like PH domain-containing protein</fullName>
    </recommendedName>
</protein>
<evidence type="ECO:0000313" key="4">
    <source>
        <dbReference type="Proteomes" id="UP000248987"/>
    </source>
</evidence>
<keyword evidence="4" id="KW-1185">Reference proteome</keyword>
<dbReference type="OrthoDB" id="1524472at2"/>
<evidence type="ECO:0000259" key="2">
    <source>
        <dbReference type="Pfam" id="PF03703"/>
    </source>
</evidence>
<evidence type="ECO:0000256" key="1">
    <source>
        <dbReference type="SAM" id="Phobius"/>
    </source>
</evidence>
<evidence type="ECO:0000313" key="3">
    <source>
        <dbReference type="EMBL" id="RAJ26629.1"/>
    </source>
</evidence>
<reference evidence="3 4" key="1">
    <citation type="submission" date="2018-06" db="EMBL/GenBank/DDBJ databases">
        <title>Genomic Encyclopedia of Archaeal and Bacterial Type Strains, Phase II (KMG-II): from individual species to whole genera.</title>
        <authorList>
            <person name="Goeker M."/>
        </authorList>
    </citation>
    <scope>NUCLEOTIDE SEQUENCE [LARGE SCALE GENOMIC DNA]</scope>
    <source>
        <strain evidence="3 4">DSM 12408</strain>
    </source>
</reference>
<dbReference type="InterPro" id="IPR005182">
    <property type="entry name" value="YdbS-like_PH"/>
</dbReference>
<dbReference type="RefSeq" id="WP_083993841.1">
    <property type="nucleotide sequence ID" value="NZ_LZRN01000006.1"/>
</dbReference>
<proteinExistence type="predicted"/>
<gene>
    <name evidence="3" type="ORF">LX77_00884</name>
</gene>
<feature type="domain" description="YdbS-like PH" evidence="2">
    <location>
        <begin position="87"/>
        <end position="162"/>
    </location>
</feature>
<keyword evidence="1" id="KW-0472">Membrane</keyword>
<name>A0A327SC32_9FLAO</name>
<keyword evidence="1" id="KW-1133">Transmembrane helix</keyword>
<feature type="transmembrane region" description="Helical" evidence="1">
    <location>
        <begin position="30"/>
        <end position="49"/>
    </location>
</feature>
<dbReference type="PANTHER" id="PTHR34473:SF2">
    <property type="entry name" value="UPF0699 TRANSMEMBRANE PROTEIN YDBT"/>
    <property type="match status" value="1"/>
</dbReference>
<dbReference type="AlphaFoldDB" id="A0A327SC32"/>
<comment type="caution">
    <text evidence="3">The sequence shown here is derived from an EMBL/GenBank/DDBJ whole genome shotgun (WGS) entry which is preliminary data.</text>
</comment>
<dbReference type="PANTHER" id="PTHR34473">
    <property type="entry name" value="UPF0699 TRANSMEMBRANE PROTEIN YDBS"/>
    <property type="match status" value="1"/>
</dbReference>
<organism evidence="3 4">
    <name type="scientific">Gelidibacter algens</name>
    <dbReference type="NCBI Taxonomy" id="49280"/>
    <lineage>
        <taxon>Bacteria</taxon>
        <taxon>Pseudomonadati</taxon>
        <taxon>Bacteroidota</taxon>
        <taxon>Flavobacteriia</taxon>
        <taxon>Flavobacteriales</taxon>
        <taxon>Flavobacteriaceae</taxon>
        <taxon>Gelidibacter</taxon>
    </lineage>
</organism>
<dbReference type="Proteomes" id="UP000248987">
    <property type="component" value="Unassembled WGS sequence"/>
</dbReference>
<dbReference type="Pfam" id="PF03703">
    <property type="entry name" value="bPH_2"/>
    <property type="match status" value="1"/>
</dbReference>
<dbReference type="EMBL" id="QLLQ01000002">
    <property type="protein sequence ID" value="RAJ26629.1"/>
    <property type="molecule type" value="Genomic_DNA"/>
</dbReference>
<keyword evidence="1" id="KW-0812">Transmembrane</keyword>
<accession>A0A327SC32</accession>
<sequence length="171" mass="19504">MFTNQQIDLETLPTIDDIVFKPISKRYLKIIVLNRSLFYSLLFSALIIAKFMVEAVNFHLVFWYVLWGVVLVCIIDVVITVLAFKKRKYAIREQDVIYSKGLLVNSISAVPISRIQHLEISRSWLARKFNLATLKIFTAGESGIDLSIDGLNYDEAKQINDFLSGKVNGTN</sequence>